<gene>
    <name evidence="2" type="ORF">TWF481_004932</name>
</gene>
<feature type="compositionally biased region" description="Polar residues" evidence="1">
    <location>
        <begin position="570"/>
        <end position="579"/>
    </location>
</feature>
<feature type="compositionally biased region" description="Low complexity" evidence="1">
    <location>
        <begin position="897"/>
        <end position="909"/>
    </location>
</feature>
<feature type="compositionally biased region" description="Polar residues" evidence="1">
    <location>
        <begin position="1038"/>
        <end position="1048"/>
    </location>
</feature>
<feature type="compositionally biased region" description="Low complexity" evidence="1">
    <location>
        <begin position="621"/>
        <end position="631"/>
    </location>
</feature>
<evidence type="ECO:0000313" key="2">
    <source>
        <dbReference type="EMBL" id="KAK6510216.1"/>
    </source>
</evidence>
<feature type="compositionally biased region" description="Polar residues" evidence="1">
    <location>
        <begin position="910"/>
        <end position="923"/>
    </location>
</feature>
<feature type="compositionally biased region" description="Polar residues" evidence="1">
    <location>
        <begin position="648"/>
        <end position="663"/>
    </location>
</feature>
<comment type="caution">
    <text evidence="2">The sequence shown here is derived from an EMBL/GenBank/DDBJ whole genome shotgun (WGS) entry which is preliminary data.</text>
</comment>
<feature type="region of interest" description="Disordered" evidence="1">
    <location>
        <begin position="383"/>
        <end position="406"/>
    </location>
</feature>
<reference evidence="2 3" key="1">
    <citation type="submission" date="2023-08" db="EMBL/GenBank/DDBJ databases">
        <authorList>
            <person name="Palmer J.M."/>
        </authorList>
    </citation>
    <scope>NUCLEOTIDE SEQUENCE [LARGE SCALE GENOMIC DNA]</scope>
    <source>
        <strain evidence="2 3">TWF481</strain>
    </source>
</reference>
<proteinExistence type="predicted"/>
<feature type="region of interest" description="Disordered" evidence="1">
    <location>
        <begin position="1255"/>
        <end position="1326"/>
    </location>
</feature>
<name>A0AAV9WM31_9PEZI</name>
<feature type="compositionally biased region" description="Basic residues" evidence="1">
    <location>
        <begin position="1317"/>
        <end position="1326"/>
    </location>
</feature>
<feature type="region of interest" description="Disordered" evidence="1">
    <location>
        <begin position="1028"/>
        <end position="1049"/>
    </location>
</feature>
<feature type="region of interest" description="Disordered" evidence="1">
    <location>
        <begin position="327"/>
        <end position="368"/>
    </location>
</feature>
<protein>
    <submittedName>
        <fullName evidence="2">Uncharacterized protein</fullName>
    </submittedName>
</protein>
<evidence type="ECO:0000313" key="3">
    <source>
        <dbReference type="Proteomes" id="UP001370758"/>
    </source>
</evidence>
<organism evidence="2 3">
    <name type="scientific">Arthrobotrys musiformis</name>
    <dbReference type="NCBI Taxonomy" id="47236"/>
    <lineage>
        <taxon>Eukaryota</taxon>
        <taxon>Fungi</taxon>
        <taxon>Dikarya</taxon>
        <taxon>Ascomycota</taxon>
        <taxon>Pezizomycotina</taxon>
        <taxon>Orbiliomycetes</taxon>
        <taxon>Orbiliales</taxon>
        <taxon>Orbiliaceae</taxon>
        <taxon>Arthrobotrys</taxon>
    </lineage>
</organism>
<accession>A0AAV9WM31</accession>
<feature type="compositionally biased region" description="Acidic residues" evidence="1">
    <location>
        <begin position="1301"/>
        <end position="1313"/>
    </location>
</feature>
<feature type="compositionally biased region" description="Polar residues" evidence="1">
    <location>
        <begin position="352"/>
        <end position="365"/>
    </location>
</feature>
<feature type="region of interest" description="Disordered" evidence="1">
    <location>
        <begin position="731"/>
        <end position="965"/>
    </location>
</feature>
<sequence length="1326" mass="146176">MDVVVIWNRPDVRGTVVKAVAFYDDKNCGTKPDPTTRELPIPTAILVLDVANPNSISVFNLASQNLGFLWGSYRSIDLIAERQPRRILGQFVGQDLSGTIIQRDPNPTSPDKPYKEPIRIIKTMKTEQFDPLRSTPSINALLWHVGEVSLLSVEATREPRIVQMTRMLMDRISRDLEEERVRGEAVRKGLATTSAAVGGTTDSTLRASGGPFQGPFMPQGYTNTNFDPQRKILDPVSSYDGRPRIDIPANQNMATQMSEAYHYPNSNSFPQGTSGGQLYQTYNLNPRTTGQYPTEQLQSEMLQRYSPNGNPTSPRGSMAQSNVRGFNTPPVGGARGVSPTSNIRSDYIPGAGTQQPTLLNPTSASIPGRVETVDTSRDRMITEEPATGNANQNNIPDSTTQQETRPQNTYILPSPLPMRLHPDLLQALYRGDDPRELEKRPPDTSAILQSYLAQQDKKKWLDTFIAITRSVNKVYTIAKQLYDLGERGGIPPTALVGGGQGAERMPQVQNPPPSGSVNQLPRGSQPQSNEFPQADIDSQLNRGQQPTSSNVGPGTEGHRPGEMQIEAPRQQAQAPTNGIRQPPMGYTGPGNYLPTQAQSGPENTGPQMGQTGSRGGLSTGQQMQPMQQAQPLDLNPNRSQGQGARPQTGLNTVSQEPAQQGPGNAQRLPEPSNSGRRQMITEGPGIEELSTPGVFRLSMPRNNVQQQGGREPLPQQFTVQNAPAQGILRTGNVPILTSESTIPSQREGPPRIELGQPQSNNVQWLREQLNPFERQSIPPSQGQAPSGLVSEYEQSPRAREQDQQGDQSGIPEYIPSPDAAFPDWDEDYNPLAANSLASGNNLGTGDNGTGASSNPENIPTMFQRASSPREDDIPQEGTLSRSQSNQQLFNGPSVGQLRPSPSRGLRSSPAEQAQNQESGQRRSSAPFRIERFPPRPVPVTSGSTQTLPLSQQQRATASDSDINRPSAEIIQGSVIEEEVPQESGADSELIEVNQRPEIFNREQNLGPEMILFMYSQEEVAPVSAQSVIDEVSGGSPRASAQQGNSNRQRVGPTMVLEEGLDPEFQDMVRDIIWGKQPPPDEMAQLTQANVPPPDPVITDEELLRPPPMRVPPQGLRVIKPDLTDPPIPGLNLAHEYGKILSQLRQFDNLQRQPDAQRIPGYITPKFLRSERPDPPVNPFLEEDTRPLNPSAMMRSLNPDWMKTRIWDTEYKFTDPMLDREFAQQLLQEERDRRENELFADPFKAWRSHLKSIAEFQQQKRPGPRDIPSWQGPSFLSDETAPSLDVNRVVTGEQVVNTDNAQDNDDQEWNEAEDSLVSKKRKLNPGP</sequence>
<keyword evidence="3" id="KW-1185">Reference proteome</keyword>
<feature type="region of interest" description="Disordered" evidence="1">
    <location>
        <begin position="486"/>
        <end position="692"/>
    </location>
</feature>
<feature type="compositionally biased region" description="Polar residues" evidence="1">
    <location>
        <begin position="735"/>
        <end position="744"/>
    </location>
</feature>
<feature type="compositionally biased region" description="Polar residues" evidence="1">
    <location>
        <begin position="593"/>
        <end position="611"/>
    </location>
</feature>
<feature type="compositionally biased region" description="Polar residues" evidence="1">
    <location>
        <begin position="940"/>
        <end position="960"/>
    </location>
</feature>
<feature type="compositionally biased region" description="Polar residues" evidence="1">
    <location>
        <begin position="388"/>
        <end position="406"/>
    </location>
</feature>
<evidence type="ECO:0000256" key="1">
    <source>
        <dbReference type="SAM" id="MobiDB-lite"/>
    </source>
</evidence>
<feature type="compositionally biased region" description="Polar residues" evidence="1">
    <location>
        <begin position="515"/>
        <end position="552"/>
    </location>
</feature>
<dbReference type="EMBL" id="JAVHJL010000002">
    <property type="protein sequence ID" value="KAK6510216.1"/>
    <property type="molecule type" value="Genomic_DNA"/>
</dbReference>
<dbReference type="Proteomes" id="UP001370758">
    <property type="component" value="Unassembled WGS sequence"/>
</dbReference>
<feature type="compositionally biased region" description="Polar residues" evidence="1">
    <location>
        <begin position="877"/>
        <end position="890"/>
    </location>
</feature>